<evidence type="ECO:0000313" key="2">
    <source>
        <dbReference type="Proteomes" id="UP000435304"/>
    </source>
</evidence>
<proteinExistence type="predicted"/>
<evidence type="ECO:0000313" key="1">
    <source>
        <dbReference type="EMBL" id="MVA74983.1"/>
    </source>
</evidence>
<name>A0A6A9UQH3_9ACTN</name>
<dbReference type="AlphaFoldDB" id="A0A6A9UQH3"/>
<keyword evidence="2" id="KW-1185">Reference proteome</keyword>
<dbReference type="RefSeq" id="WP_156607844.1">
    <property type="nucleotide sequence ID" value="NZ_WPCU01000004.1"/>
</dbReference>
<dbReference type="EMBL" id="WPCU01000004">
    <property type="protein sequence ID" value="MVA74983.1"/>
    <property type="molecule type" value="Genomic_DNA"/>
</dbReference>
<reference evidence="1 2" key="1">
    <citation type="submission" date="2019-12" db="EMBL/GenBank/DDBJ databases">
        <title>Auraticoccus cholistani sp. nov., an actinomycete isolated from soil of Cholistan desert.</title>
        <authorList>
            <person name="Cheema M.T."/>
        </authorList>
    </citation>
    <scope>NUCLEOTIDE SEQUENCE [LARGE SCALE GENOMIC DNA]</scope>
    <source>
        <strain evidence="1 2">F435</strain>
    </source>
</reference>
<comment type="caution">
    <text evidence="1">The sequence shown here is derived from an EMBL/GenBank/DDBJ whole genome shotgun (WGS) entry which is preliminary data.</text>
</comment>
<protein>
    <submittedName>
        <fullName evidence="1">Uncharacterized protein</fullName>
    </submittedName>
</protein>
<gene>
    <name evidence="1" type="ORF">GC722_02915</name>
</gene>
<sequence length="90" mass="9685">MIVVAGAVWTLDISLILHDEHADVAAWHRELRARLTPGQRRTILAVKTALREGPDYPGGLAVYTAVLEEGVASVEELSRRQAPSGGDGAR</sequence>
<dbReference type="Proteomes" id="UP000435304">
    <property type="component" value="Unassembled WGS sequence"/>
</dbReference>
<accession>A0A6A9UQH3</accession>
<organism evidence="1 2">
    <name type="scientific">Auraticoccus cholistanensis</name>
    <dbReference type="NCBI Taxonomy" id="2656650"/>
    <lineage>
        <taxon>Bacteria</taxon>
        <taxon>Bacillati</taxon>
        <taxon>Actinomycetota</taxon>
        <taxon>Actinomycetes</taxon>
        <taxon>Propionibacteriales</taxon>
        <taxon>Propionibacteriaceae</taxon>
        <taxon>Auraticoccus</taxon>
    </lineage>
</organism>